<evidence type="ECO:0000313" key="2">
    <source>
        <dbReference type="Proteomes" id="UP000824139"/>
    </source>
</evidence>
<dbReference type="AlphaFoldDB" id="A0A9D1FW87"/>
<dbReference type="EMBL" id="DVJO01000153">
    <property type="protein sequence ID" value="HIS83312.1"/>
    <property type="molecule type" value="Genomic_DNA"/>
</dbReference>
<comment type="caution">
    <text evidence="1">The sequence shown here is derived from an EMBL/GenBank/DDBJ whole genome shotgun (WGS) entry which is preliminary data.</text>
</comment>
<sequence>MKEEYSNQHRRWYDKDPVLSQAVETLEHSDDETQIRIALNLIKIIIEHNIEDEKFEAVEDIINAVGSGLDDNRKGRWYDIDSTLRTAMNMLQNCPPATQHVIAKEMAKMVVDKIKTDEDEKEDEE</sequence>
<organism evidence="1 2">
    <name type="scientific">Candidatus Scatenecus faecavium</name>
    <dbReference type="NCBI Taxonomy" id="2840915"/>
    <lineage>
        <taxon>Bacteria</taxon>
        <taxon>Candidatus Scatenecus</taxon>
    </lineage>
</organism>
<gene>
    <name evidence="1" type="ORF">IAD41_06890</name>
</gene>
<reference evidence="1" key="1">
    <citation type="submission" date="2020-10" db="EMBL/GenBank/DDBJ databases">
        <authorList>
            <person name="Gilroy R."/>
        </authorList>
    </citation>
    <scope>NUCLEOTIDE SEQUENCE</scope>
    <source>
        <strain evidence="1">CHK152-2994</strain>
    </source>
</reference>
<dbReference type="Proteomes" id="UP000824139">
    <property type="component" value="Unassembled WGS sequence"/>
</dbReference>
<protein>
    <submittedName>
        <fullName evidence="1">Uncharacterized protein</fullName>
    </submittedName>
</protein>
<evidence type="ECO:0000313" key="1">
    <source>
        <dbReference type="EMBL" id="HIS83312.1"/>
    </source>
</evidence>
<proteinExistence type="predicted"/>
<reference evidence="1" key="2">
    <citation type="journal article" date="2021" name="PeerJ">
        <title>Extensive microbial diversity within the chicken gut microbiome revealed by metagenomics and culture.</title>
        <authorList>
            <person name="Gilroy R."/>
            <person name="Ravi A."/>
            <person name="Getino M."/>
            <person name="Pursley I."/>
            <person name="Horton D.L."/>
            <person name="Alikhan N.F."/>
            <person name="Baker D."/>
            <person name="Gharbi K."/>
            <person name="Hall N."/>
            <person name="Watson M."/>
            <person name="Adriaenssens E.M."/>
            <person name="Foster-Nyarko E."/>
            <person name="Jarju S."/>
            <person name="Secka A."/>
            <person name="Antonio M."/>
            <person name="Oren A."/>
            <person name="Chaudhuri R.R."/>
            <person name="La Ragione R."/>
            <person name="Hildebrand F."/>
            <person name="Pallen M.J."/>
        </authorList>
    </citation>
    <scope>NUCLEOTIDE SEQUENCE</scope>
    <source>
        <strain evidence="1">CHK152-2994</strain>
    </source>
</reference>
<accession>A0A9D1FW87</accession>
<name>A0A9D1FW87_9BACT</name>